<reference evidence="1 2" key="1">
    <citation type="submission" date="2024-06" db="EMBL/GenBank/DDBJ databases">
        <title>Genomic Encyclopedia of Type Strains, Phase IV (KMG-IV): sequencing the most valuable type-strain genomes for metagenomic binning, comparative biology and taxonomic classification.</title>
        <authorList>
            <person name="Goeker M."/>
        </authorList>
    </citation>
    <scope>NUCLEOTIDE SEQUENCE [LARGE SCALE GENOMIC DNA]</scope>
    <source>
        <strain evidence="1 2">DSM 100022</strain>
    </source>
</reference>
<dbReference type="Proteomes" id="UP001549204">
    <property type="component" value="Unassembled WGS sequence"/>
</dbReference>
<evidence type="ECO:0000313" key="1">
    <source>
        <dbReference type="EMBL" id="MET3577289.1"/>
    </source>
</evidence>
<proteinExistence type="predicted"/>
<name>A0ABV2GG69_9HYPH</name>
<evidence type="ECO:0000313" key="2">
    <source>
        <dbReference type="Proteomes" id="UP001549204"/>
    </source>
</evidence>
<dbReference type="RefSeq" id="WP_354487431.1">
    <property type="nucleotide sequence ID" value="NZ_JBEPMC010000001.1"/>
</dbReference>
<dbReference type="EMBL" id="JBEPMC010000001">
    <property type="protein sequence ID" value="MET3577289.1"/>
    <property type="molecule type" value="Genomic_DNA"/>
</dbReference>
<sequence>MRLHVRASHRGGVRYSSFIGCYQIPMRLTPILLGLAPANGDALMLTGRHEWRCRH</sequence>
<comment type="caution">
    <text evidence="1">The sequence shown here is derived from an EMBL/GenBank/DDBJ whole genome shotgun (WGS) entry which is preliminary data.</text>
</comment>
<gene>
    <name evidence="1" type="ORF">ABID19_000304</name>
</gene>
<accession>A0ABV2GG69</accession>
<keyword evidence="2" id="KW-1185">Reference proteome</keyword>
<organism evidence="1 2">
    <name type="scientific">Mesorhizobium robiniae</name>
    <dbReference type="NCBI Taxonomy" id="559315"/>
    <lineage>
        <taxon>Bacteria</taxon>
        <taxon>Pseudomonadati</taxon>
        <taxon>Pseudomonadota</taxon>
        <taxon>Alphaproteobacteria</taxon>
        <taxon>Hyphomicrobiales</taxon>
        <taxon>Phyllobacteriaceae</taxon>
        <taxon>Mesorhizobium</taxon>
    </lineage>
</organism>
<protein>
    <submittedName>
        <fullName evidence="1">Uncharacterized protein</fullName>
    </submittedName>
</protein>